<dbReference type="Proteomes" id="UP001152523">
    <property type="component" value="Unassembled WGS sequence"/>
</dbReference>
<evidence type="ECO:0000259" key="2">
    <source>
        <dbReference type="Pfam" id="PF20167"/>
    </source>
</evidence>
<comment type="caution">
    <text evidence="3">The sequence shown here is derived from an EMBL/GenBank/DDBJ whole genome shotgun (WGS) entry which is preliminary data.</text>
</comment>
<feature type="region of interest" description="Disordered" evidence="1">
    <location>
        <begin position="317"/>
        <end position="337"/>
    </location>
</feature>
<name>A0AAV0EKV7_9ASTE</name>
<evidence type="ECO:0000256" key="1">
    <source>
        <dbReference type="SAM" id="MobiDB-lite"/>
    </source>
</evidence>
<dbReference type="InterPro" id="IPR046796">
    <property type="entry name" value="Transposase_32_dom"/>
</dbReference>
<proteinExistence type="predicted"/>
<reference evidence="3" key="1">
    <citation type="submission" date="2022-07" db="EMBL/GenBank/DDBJ databases">
        <authorList>
            <person name="Macas J."/>
            <person name="Novak P."/>
            <person name="Neumann P."/>
        </authorList>
    </citation>
    <scope>NUCLEOTIDE SEQUENCE</scope>
</reference>
<feature type="compositionally biased region" description="Acidic residues" evidence="1">
    <location>
        <begin position="317"/>
        <end position="326"/>
    </location>
</feature>
<protein>
    <recommendedName>
        <fullName evidence="2">Putative plant transposon protein domain-containing protein</fullName>
    </recommendedName>
</protein>
<evidence type="ECO:0000313" key="4">
    <source>
        <dbReference type="Proteomes" id="UP001152523"/>
    </source>
</evidence>
<dbReference type="Pfam" id="PF20167">
    <property type="entry name" value="Transposase_32"/>
    <property type="match status" value="1"/>
</dbReference>
<dbReference type="EMBL" id="CAMAPF010000934">
    <property type="protein sequence ID" value="CAH9124385.1"/>
    <property type="molecule type" value="Genomic_DNA"/>
</dbReference>
<feature type="compositionally biased region" description="Basic and acidic residues" evidence="1">
    <location>
        <begin position="328"/>
        <end position="337"/>
    </location>
</feature>
<accession>A0AAV0EKV7</accession>
<feature type="domain" description="Putative plant transposon protein" evidence="2">
    <location>
        <begin position="86"/>
        <end position="270"/>
    </location>
</feature>
<sequence>MEPYFMVQMAPKGKSVSTEAGPSNPKRARNNKAPAASSTILPSSRFVNTKCYERYLESRDNDFVVEKTVSQPIDHEYWLTEAFANIDWEPVLHLDGTFYPELVKEFFANIEGNGPQKMIESRVKGVKITITNDLLRSQFHITNHGIPFAPSQAGAMNSDVSYNPLDAMQYFGLQGHELMTKNLGQPHIRARLLMYLYSFNVMPRASGYNKIRNADLYFAYRMLAGLGRCEGIPLSSIIIKQLWSAALSNNQDKAFIFPILLSNIFEHFGVSFRGEEERDTHAVLDDSVMIHLRYFQPPHGGPWRCVERFHRVVPEENEDEMMEGGEPEGGHAEHHEEAPHVPQAGTHYDMDYLTEQFGQIHTELAVHRRDLRDQRRAIEGMGSHLWNMNYYCQELGRHFSIPPPPPYDPHFYFPPQGDGNEGDE</sequence>
<feature type="region of interest" description="Disordered" evidence="1">
    <location>
        <begin position="7"/>
        <end position="37"/>
    </location>
</feature>
<dbReference type="AlphaFoldDB" id="A0AAV0EKV7"/>
<organism evidence="3 4">
    <name type="scientific">Cuscuta epithymum</name>
    <dbReference type="NCBI Taxonomy" id="186058"/>
    <lineage>
        <taxon>Eukaryota</taxon>
        <taxon>Viridiplantae</taxon>
        <taxon>Streptophyta</taxon>
        <taxon>Embryophyta</taxon>
        <taxon>Tracheophyta</taxon>
        <taxon>Spermatophyta</taxon>
        <taxon>Magnoliopsida</taxon>
        <taxon>eudicotyledons</taxon>
        <taxon>Gunneridae</taxon>
        <taxon>Pentapetalae</taxon>
        <taxon>asterids</taxon>
        <taxon>lamiids</taxon>
        <taxon>Solanales</taxon>
        <taxon>Convolvulaceae</taxon>
        <taxon>Cuscuteae</taxon>
        <taxon>Cuscuta</taxon>
        <taxon>Cuscuta subgen. Cuscuta</taxon>
    </lineage>
</organism>
<keyword evidence="4" id="KW-1185">Reference proteome</keyword>
<evidence type="ECO:0000313" key="3">
    <source>
        <dbReference type="EMBL" id="CAH9124385.1"/>
    </source>
</evidence>
<gene>
    <name evidence="3" type="ORF">CEPIT_LOCUS25948</name>
</gene>